<dbReference type="Proteomes" id="UP000326799">
    <property type="component" value="Unassembled WGS sequence"/>
</dbReference>
<evidence type="ECO:0000313" key="3">
    <source>
        <dbReference type="Proteomes" id="UP000326799"/>
    </source>
</evidence>
<name>A0A5N6EUJ2_9EURO</name>
<sequence length="86" mass="9748">MKPQDVISGLWVHNRRNNSLPYRLKARSGKSAKGKVGNNCCTEWNPKKYSDTLRGGGVGESDGAARTKDDPDEEDSKRWKKYHLQE</sequence>
<reference evidence="2 3" key="1">
    <citation type="submission" date="2019-04" db="EMBL/GenBank/DDBJ databases">
        <title>Fungal friends and foes A comparative genomics study of 23 Aspergillus species from section Flavi.</title>
        <authorList>
            <consortium name="DOE Joint Genome Institute"/>
            <person name="Kjaerbolling I."/>
            <person name="Vesth T.C."/>
            <person name="Frisvad J.C."/>
            <person name="Nybo J.L."/>
            <person name="Theobald S."/>
            <person name="Kildgaard S."/>
            <person name="Petersen T.I."/>
            <person name="Kuo A."/>
            <person name="Sato A."/>
            <person name="Lyhne E.K."/>
            <person name="Kogle M.E."/>
            <person name="Wiebenga A."/>
            <person name="Kun R.S."/>
            <person name="Lubbers R.J."/>
            <person name="Makela M.R."/>
            <person name="Barry K."/>
            <person name="Chovatia M."/>
            <person name="Clum A."/>
            <person name="Daum C."/>
            <person name="Haridas S."/>
            <person name="He G."/>
            <person name="LaButti K."/>
            <person name="Lipzen A."/>
            <person name="Mondo S."/>
            <person name="Pangilinan J."/>
            <person name="Riley R."/>
            <person name="Salamov A."/>
            <person name="Simmons B.A."/>
            <person name="Magnuson J.K."/>
            <person name="Henrissat B."/>
            <person name="Mortensen U.H."/>
            <person name="Larsen T.O."/>
            <person name="De vries R.P."/>
            <person name="Grigoriev I.V."/>
            <person name="Machida M."/>
            <person name="Baker S.E."/>
            <person name="Andersen M.R."/>
        </authorList>
    </citation>
    <scope>NUCLEOTIDE SEQUENCE [LARGE SCALE GENOMIC DNA]</scope>
    <source>
        <strain evidence="2 3">CBS 126849</strain>
    </source>
</reference>
<evidence type="ECO:0000256" key="1">
    <source>
        <dbReference type="SAM" id="MobiDB-lite"/>
    </source>
</evidence>
<dbReference type="EMBL" id="ML733431">
    <property type="protein sequence ID" value="KAB8220140.1"/>
    <property type="molecule type" value="Genomic_DNA"/>
</dbReference>
<protein>
    <submittedName>
        <fullName evidence="2">Uncharacterized protein</fullName>
    </submittedName>
</protein>
<accession>A0A5N6EUJ2</accession>
<evidence type="ECO:0000313" key="2">
    <source>
        <dbReference type="EMBL" id="KAB8220140.1"/>
    </source>
</evidence>
<proteinExistence type="predicted"/>
<feature type="region of interest" description="Disordered" evidence="1">
    <location>
        <begin position="25"/>
        <end position="86"/>
    </location>
</feature>
<keyword evidence="3" id="KW-1185">Reference proteome</keyword>
<organism evidence="2 3">
    <name type="scientific">Aspergillus novoparasiticus</name>
    <dbReference type="NCBI Taxonomy" id="986946"/>
    <lineage>
        <taxon>Eukaryota</taxon>
        <taxon>Fungi</taxon>
        <taxon>Dikarya</taxon>
        <taxon>Ascomycota</taxon>
        <taxon>Pezizomycotina</taxon>
        <taxon>Eurotiomycetes</taxon>
        <taxon>Eurotiomycetidae</taxon>
        <taxon>Eurotiales</taxon>
        <taxon>Aspergillaceae</taxon>
        <taxon>Aspergillus</taxon>
        <taxon>Aspergillus subgen. Circumdati</taxon>
    </lineage>
</organism>
<dbReference type="AlphaFoldDB" id="A0A5N6EUJ2"/>
<gene>
    <name evidence="2" type="ORF">BDV33DRAFT_203645</name>
</gene>